<dbReference type="EMBL" id="CP041090">
    <property type="protein sequence ID" value="QDF38543.1"/>
    <property type="molecule type" value="Genomic_DNA"/>
</dbReference>
<evidence type="ECO:0000256" key="1">
    <source>
        <dbReference type="ARBA" id="ARBA00001970"/>
    </source>
</evidence>
<dbReference type="Pfam" id="PF13816">
    <property type="entry name" value="Dehydratase_hem"/>
    <property type="match status" value="1"/>
</dbReference>
<evidence type="ECO:0000256" key="2">
    <source>
        <dbReference type="ARBA" id="ARBA00022617"/>
    </source>
</evidence>
<reference evidence="9" key="1">
    <citation type="submission" date="2019-06" db="EMBL/GenBank/DDBJ databases">
        <title>Whole-Genome Sequence of Bradyrhizobium sp. 3 Strain 65S1MB.</title>
        <authorList>
            <person name="Bromfield E.S.P."/>
            <person name="Cloutier S."/>
            <person name="Nguyen H.D.T."/>
        </authorList>
    </citation>
    <scope>NUCLEOTIDE SEQUENCE [LARGE SCALE GENOMIC DNA]</scope>
    <source>
        <strain evidence="9">65S1MB</strain>
    </source>
</reference>
<evidence type="ECO:0000256" key="4">
    <source>
        <dbReference type="ARBA" id="ARBA00023004"/>
    </source>
</evidence>
<evidence type="ECO:0000313" key="9">
    <source>
        <dbReference type="Proteomes" id="UP000319298"/>
    </source>
</evidence>
<gene>
    <name evidence="8" type="ORF">FJN17_13755</name>
</gene>
<comment type="cofactor">
    <cofactor evidence="1">
        <name>heme b</name>
        <dbReference type="ChEBI" id="CHEBI:60344"/>
    </cofactor>
</comment>
<keyword evidence="2" id="KW-0349">Heme</keyword>
<feature type="region of interest" description="Disordered" evidence="7">
    <location>
        <begin position="1"/>
        <end position="22"/>
    </location>
</feature>
<evidence type="ECO:0000256" key="7">
    <source>
        <dbReference type="SAM" id="MobiDB-lite"/>
    </source>
</evidence>
<evidence type="ECO:0000256" key="6">
    <source>
        <dbReference type="ARBA" id="ARBA00034312"/>
    </source>
</evidence>
<comment type="similarity">
    <text evidence="6">Belongs to the heme-containing dehydratase family.</text>
</comment>
<keyword evidence="5" id="KW-0456">Lyase</keyword>
<evidence type="ECO:0000256" key="3">
    <source>
        <dbReference type="ARBA" id="ARBA00022723"/>
    </source>
</evidence>
<dbReference type="Proteomes" id="UP000319298">
    <property type="component" value="Chromosome"/>
</dbReference>
<dbReference type="InterPro" id="IPR025702">
    <property type="entry name" value="OXD"/>
</dbReference>
<proteinExistence type="inferred from homology"/>
<keyword evidence="3" id="KW-0479">Metal-binding</keyword>
<organism evidence="8 9">
    <name type="scientific">Bradyrhizobium symbiodeficiens</name>
    <dbReference type="NCBI Taxonomy" id="1404367"/>
    <lineage>
        <taxon>Bacteria</taxon>
        <taxon>Pseudomonadati</taxon>
        <taxon>Pseudomonadota</taxon>
        <taxon>Alphaproteobacteria</taxon>
        <taxon>Hyphomicrobiales</taxon>
        <taxon>Nitrobacteraceae</taxon>
        <taxon>Bradyrhizobium</taxon>
    </lineage>
</organism>
<name>A0ABX5W5I1_9BRAD</name>
<dbReference type="SUPFAM" id="SSF54909">
    <property type="entry name" value="Dimeric alpha+beta barrel"/>
    <property type="match status" value="1"/>
</dbReference>
<dbReference type="InterPro" id="IPR011008">
    <property type="entry name" value="Dimeric_a/b-barrel"/>
</dbReference>
<dbReference type="RefSeq" id="WP_094977490.1">
    <property type="nucleotide sequence ID" value="NZ_CP029427.2"/>
</dbReference>
<keyword evidence="4" id="KW-0408">Iron</keyword>
<evidence type="ECO:0000256" key="5">
    <source>
        <dbReference type="ARBA" id="ARBA00023239"/>
    </source>
</evidence>
<sequence length="346" mass="38813">MESAIPQHLETERSRHKRVPDDYQPPYPSFVARYKPAVSRVVMAYFGVQYRGTAPAAATEALLEIAKRFSAESGPLHWDRARYVDQAGHETIVSVAYWDDTARFDAWFEPERAAWTGRQRDGVGTFIEVLRPVVARHETLFSSPDRTEGVAAIAAGMSGEVQEHAYWGGMRDRIPLSQTDAMAPGGRPELIRDGARLRVAAHDNLCLIRSGQDWSDTEASERKLYLDEVEPVLREGMDFLRDDGLAIGCYANRYMQVLQADGSVSEKSYGQSWWKSLAALERWAESHPTHVRIFGAAMKYLSTLGPSARLRLYHEVTVAAADEQFFEYRDCHPKTGMLAAVETVAA</sequence>
<accession>A0ABX5W5I1</accession>
<evidence type="ECO:0000313" key="8">
    <source>
        <dbReference type="EMBL" id="QDF38543.1"/>
    </source>
</evidence>
<keyword evidence="9" id="KW-1185">Reference proteome</keyword>
<protein>
    <submittedName>
        <fullName evidence="8">Phenylacetaldoxime dehydratase family protein</fullName>
    </submittedName>
</protein>
<reference evidence="8 9" key="2">
    <citation type="journal article" date="2020" name="Int. J. Syst. Evol. Microbiol.">
        <title>Description and complete genome sequences of Bradyrhizobium symbiodeficiens sp. nov., a non-symbiotic bacterium associated with legumes native to Canada.</title>
        <authorList>
            <person name="Bromfield E.S.P."/>
            <person name="Cloutier S."/>
            <person name="Nguyen H.D.T."/>
        </authorList>
    </citation>
    <scope>NUCLEOTIDE SEQUENCE [LARGE SCALE GENOMIC DNA]</scope>
    <source>
        <strain evidence="8 9">65S1MB</strain>
    </source>
</reference>